<dbReference type="InterPro" id="IPR004827">
    <property type="entry name" value="bZIP"/>
</dbReference>
<keyword evidence="5" id="KW-0677">Repeat</keyword>
<dbReference type="InterPro" id="IPR018108">
    <property type="entry name" value="MCP_transmembrane"/>
</dbReference>
<dbReference type="SUPFAM" id="SSF103506">
    <property type="entry name" value="Mitochondrial carrier"/>
    <property type="match status" value="1"/>
</dbReference>
<feature type="region of interest" description="Disordered" evidence="11">
    <location>
        <begin position="564"/>
        <end position="618"/>
    </location>
</feature>
<dbReference type="PROSITE" id="PS50920">
    <property type="entry name" value="SOLCAR"/>
    <property type="match status" value="3"/>
</dbReference>
<feature type="region of interest" description="Disordered" evidence="11">
    <location>
        <begin position="507"/>
        <end position="527"/>
    </location>
</feature>
<evidence type="ECO:0000256" key="11">
    <source>
        <dbReference type="SAM" id="MobiDB-lite"/>
    </source>
</evidence>
<organism evidence="13 14">
    <name type="scientific">Phellinidium pouzarii</name>
    <dbReference type="NCBI Taxonomy" id="167371"/>
    <lineage>
        <taxon>Eukaryota</taxon>
        <taxon>Fungi</taxon>
        <taxon>Dikarya</taxon>
        <taxon>Basidiomycota</taxon>
        <taxon>Agaricomycotina</taxon>
        <taxon>Agaricomycetes</taxon>
        <taxon>Hymenochaetales</taxon>
        <taxon>Hymenochaetaceae</taxon>
        <taxon>Phellinidium</taxon>
    </lineage>
</organism>
<feature type="domain" description="BZIP" evidence="12">
    <location>
        <begin position="956"/>
        <end position="1006"/>
    </location>
</feature>
<dbReference type="SMART" id="SM00338">
    <property type="entry name" value="BRLZ"/>
    <property type="match status" value="1"/>
</dbReference>
<dbReference type="GO" id="GO:0055085">
    <property type="term" value="P:transmembrane transport"/>
    <property type="evidence" value="ECO:0007669"/>
    <property type="project" value="InterPro"/>
</dbReference>
<evidence type="ECO:0000313" key="13">
    <source>
        <dbReference type="EMBL" id="THH07704.1"/>
    </source>
</evidence>
<evidence type="ECO:0000256" key="3">
    <source>
        <dbReference type="ARBA" id="ARBA00022448"/>
    </source>
</evidence>
<feature type="repeat" description="Solcar" evidence="10">
    <location>
        <begin position="89"/>
        <end position="175"/>
    </location>
</feature>
<dbReference type="InterPro" id="IPR046347">
    <property type="entry name" value="bZIP_sf"/>
</dbReference>
<reference evidence="13 14" key="1">
    <citation type="submission" date="2019-02" db="EMBL/GenBank/DDBJ databases">
        <title>Genome sequencing of the rare red list fungi Phellinidium pouzarii.</title>
        <authorList>
            <person name="Buettner E."/>
            <person name="Kellner H."/>
        </authorList>
    </citation>
    <scope>NUCLEOTIDE SEQUENCE [LARGE SCALE GENOMIC DNA]</scope>
    <source>
        <strain evidence="13 14">DSM 108285</strain>
    </source>
</reference>
<evidence type="ECO:0000256" key="7">
    <source>
        <dbReference type="ARBA" id="ARBA00022989"/>
    </source>
</evidence>
<dbReference type="InterPro" id="IPR023395">
    <property type="entry name" value="MCP_dom_sf"/>
</dbReference>
<evidence type="ECO:0000256" key="10">
    <source>
        <dbReference type="PROSITE-ProRule" id="PRU00282"/>
    </source>
</evidence>
<dbReference type="PRINTS" id="PR00926">
    <property type="entry name" value="MITOCARRIER"/>
</dbReference>
<sequence>MGSSSSPSPTFAQSLISGGVAGTSVDLLFYPLDTVKTRLQSAQGFFNAGGFKGIYKGVGSVVVGSAPGAAVFFSTYDTLKRTFPLRENYASLNHMLSASMAEVAACLIRVPTEVVKSRAQTSHQGPSSQPSLAAARYVLAHDGLAGFYRGFGSTIMREIPFTSLQFPLYELLKMRLARALGRRTLGAHEAAMCGSVAGGVAAAITTPLDVLKTRTMLDLRQMSEKDVPSLAARLRGIYVNEGLKALFAGVVPRTLWISAGGAVFLGAYEWTVQGLTGIAATAGRVAEGRGTACAEHHGEAVERVGERSVFVSRWPVESPRSRCDAMRCDASTVTVLAKQKNKINSMKRLLRAAPQPARSTEILYIYSYIFIGDGCVVRKLSRGNTTGASGLEMARALYKDRPSQLDAPAPSFPQPTTISLSDSPDSLVCGVIGHTYYFSSGTGTSFSTARIRAHSFIFMSRSPSVLYLASEAQPAAYSASSEEQEQEQEHAHIDDVDAQLPRQDVLIPPWASPNRQSTSLQPALRSEAHLSQRPFNSFAIQPVQNNFTNNLGQDVLLQLSRAARPSSVTTTTTSSSLYQNVQSSRHPPLESSLPSDPNQSIRHGSINSSSRLRTSPPVFGTTTKLAAHYGIPTKLPPTPRVNSVNNPKPPVPRFYETNLPANDTSSSFNNPLTDEFQSLLSSYMTMLSTNKADENASARGGVAQSPSTATFGLEPSAEEAAQTIRSMVFGGEFTSPWDEFNEYLTSPLMDDDSPLENLLETPIQDPGLDDFFTSPVVADANSVDQGYPDMPLFSQPASYNDSSIDVSKMTISSVPQNSALLPTPTFEGLLTMSPSTPALDPQSIKTSPLFTDLSEPAGARELMTTTTATRNRVKQPTGTRKNITPEALVPLNAPTQPRSYVLPSSTSRKEVPAVFARKRARYAAFADEEDELADEYEGGASGATPSMTETEAIAAKRRQNTLAARRSRMRKLEYQRQLEEKVETEQREKEMWKKRALMLRSQVMQLGCPEPFREEA</sequence>
<keyword evidence="8" id="KW-0496">Mitochondrion</keyword>
<gene>
    <name evidence="13" type="ORF">EW145_g3200</name>
</gene>
<evidence type="ECO:0000256" key="9">
    <source>
        <dbReference type="ARBA" id="ARBA00023136"/>
    </source>
</evidence>
<evidence type="ECO:0000256" key="6">
    <source>
        <dbReference type="ARBA" id="ARBA00022792"/>
    </source>
</evidence>
<proteinExistence type="inferred from homology"/>
<feature type="repeat" description="Solcar" evidence="10">
    <location>
        <begin position="185"/>
        <end position="274"/>
    </location>
</feature>
<dbReference type="OrthoDB" id="415315at2759"/>
<feature type="repeat" description="Solcar" evidence="10">
    <location>
        <begin position="9"/>
        <end position="82"/>
    </location>
</feature>
<feature type="region of interest" description="Disordered" evidence="11">
    <location>
        <begin position="833"/>
        <end position="886"/>
    </location>
</feature>
<dbReference type="PROSITE" id="PS50217">
    <property type="entry name" value="BZIP"/>
    <property type="match status" value="1"/>
</dbReference>
<keyword evidence="6" id="KW-0999">Mitochondrion inner membrane</keyword>
<dbReference type="Proteomes" id="UP000308199">
    <property type="component" value="Unassembled WGS sequence"/>
</dbReference>
<dbReference type="Gene3D" id="1.50.40.10">
    <property type="entry name" value="Mitochondrial carrier domain"/>
    <property type="match status" value="2"/>
</dbReference>
<feature type="compositionally biased region" description="Low complexity" evidence="11">
    <location>
        <begin position="566"/>
        <end position="576"/>
    </location>
</feature>
<dbReference type="EMBL" id="SGPK01000130">
    <property type="protein sequence ID" value="THH07704.1"/>
    <property type="molecule type" value="Genomic_DNA"/>
</dbReference>
<keyword evidence="3" id="KW-0813">Transport</keyword>
<name>A0A4S4L891_9AGAM</name>
<dbReference type="AlphaFoldDB" id="A0A4S4L891"/>
<dbReference type="FunFam" id="1.50.40.10:FF:000018">
    <property type="entry name" value="S-adenosylmethionine mitochondrial carrier protein-like"/>
    <property type="match status" value="1"/>
</dbReference>
<keyword evidence="4 10" id="KW-0812">Transmembrane</keyword>
<dbReference type="SUPFAM" id="SSF57959">
    <property type="entry name" value="Leucine zipper domain"/>
    <property type="match status" value="1"/>
</dbReference>
<comment type="caution">
    <text evidence="13">The sequence shown here is derived from an EMBL/GenBank/DDBJ whole genome shotgun (WGS) entry which is preliminary data.</text>
</comment>
<dbReference type="Gene3D" id="3.30.160.60">
    <property type="entry name" value="Classic Zinc Finger"/>
    <property type="match status" value="1"/>
</dbReference>
<keyword evidence="7" id="KW-1133">Transmembrane helix</keyword>
<feature type="region of interest" description="Disordered" evidence="11">
    <location>
        <begin position="695"/>
        <end position="715"/>
    </location>
</feature>
<dbReference type="Pfam" id="PF00153">
    <property type="entry name" value="Mito_carr"/>
    <property type="match status" value="3"/>
</dbReference>
<evidence type="ECO:0000259" key="12">
    <source>
        <dbReference type="PROSITE" id="PS50217"/>
    </source>
</evidence>
<evidence type="ECO:0000256" key="1">
    <source>
        <dbReference type="ARBA" id="ARBA00004448"/>
    </source>
</evidence>
<dbReference type="PROSITE" id="PS00036">
    <property type="entry name" value="BZIP_BASIC"/>
    <property type="match status" value="1"/>
</dbReference>
<feature type="compositionally biased region" description="Polar residues" evidence="11">
    <location>
        <begin position="592"/>
        <end position="613"/>
    </location>
</feature>
<comment type="subcellular location">
    <subcellularLocation>
        <location evidence="1">Mitochondrion inner membrane</location>
        <topology evidence="1">Multi-pass membrane protein</topology>
    </subcellularLocation>
</comment>
<dbReference type="PANTHER" id="PTHR45667">
    <property type="entry name" value="S-ADENOSYLMETHIONINE MITOCHONDRIAL CARRIER PROTEIN"/>
    <property type="match status" value="1"/>
</dbReference>
<dbReference type="GO" id="GO:0005743">
    <property type="term" value="C:mitochondrial inner membrane"/>
    <property type="evidence" value="ECO:0007669"/>
    <property type="project" value="UniProtKB-SubCell"/>
</dbReference>
<protein>
    <recommendedName>
        <fullName evidence="12">BZIP domain-containing protein</fullName>
    </recommendedName>
</protein>
<comment type="similarity">
    <text evidence="2">Belongs to the mitochondrial carrier (TC 2.A.29) family.</text>
</comment>
<evidence type="ECO:0000313" key="14">
    <source>
        <dbReference type="Proteomes" id="UP000308199"/>
    </source>
</evidence>
<dbReference type="GO" id="GO:0003700">
    <property type="term" value="F:DNA-binding transcription factor activity"/>
    <property type="evidence" value="ECO:0007669"/>
    <property type="project" value="InterPro"/>
</dbReference>
<dbReference type="CDD" id="cd12193">
    <property type="entry name" value="bZIP_GCN4"/>
    <property type="match status" value="1"/>
</dbReference>
<evidence type="ECO:0000256" key="4">
    <source>
        <dbReference type="ARBA" id="ARBA00022692"/>
    </source>
</evidence>
<keyword evidence="9 10" id="KW-0472">Membrane</keyword>
<evidence type="ECO:0000256" key="8">
    <source>
        <dbReference type="ARBA" id="ARBA00023128"/>
    </source>
</evidence>
<accession>A0A4S4L891</accession>
<keyword evidence="14" id="KW-1185">Reference proteome</keyword>
<dbReference type="InterPro" id="IPR002067">
    <property type="entry name" value="MCP"/>
</dbReference>
<feature type="compositionally biased region" description="Polar residues" evidence="11">
    <location>
        <begin position="863"/>
        <end position="882"/>
    </location>
</feature>
<evidence type="ECO:0000256" key="2">
    <source>
        <dbReference type="ARBA" id="ARBA00006375"/>
    </source>
</evidence>
<evidence type="ECO:0000256" key="5">
    <source>
        <dbReference type="ARBA" id="ARBA00022737"/>
    </source>
</evidence>